<feature type="transmembrane region" description="Helical" evidence="1">
    <location>
        <begin position="338"/>
        <end position="357"/>
    </location>
</feature>
<reference evidence="2" key="1">
    <citation type="submission" date="2023-06" db="EMBL/GenBank/DDBJ databases">
        <title>Genomic of Agaribacillus aureum.</title>
        <authorList>
            <person name="Wang G."/>
        </authorList>
    </citation>
    <scope>NUCLEOTIDE SEQUENCE</scope>
    <source>
        <strain evidence="2">BMA12</strain>
    </source>
</reference>
<name>A0ABT8KZS1_9BACT</name>
<feature type="transmembrane region" description="Helical" evidence="1">
    <location>
        <begin position="207"/>
        <end position="228"/>
    </location>
</feature>
<dbReference type="PROSITE" id="PS51257">
    <property type="entry name" value="PROKAR_LIPOPROTEIN"/>
    <property type="match status" value="1"/>
</dbReference>
<evidence type="ECO:0008006" key="4">
    <source>
        <dbReference type="Google" id="ProtNLM"/>
    </source>
</evidence>
<gene>
    <name evidence="2" type="ORF">QQ020_02955</name>
</gene>
<evidence type="ECO:0000313" key="2">
    <source>
        <dbReference type="EMBL" id="MDN5210984.1"/>
    </source>
</evidence>
<dbReference type="Proteomes" id="UP001172083">
    <property type="component" value="Unassembled WGS sequence"/>
</dbReference>
<evidence type="ECO:0000256" key="1">
    <source>
        <dbReference type="SAM" id="Phobius"/>
    </source>
</evidence>
<feature type="transmembrane region" description="Helical" evidence="1">
    <location>
        <begin position="306"/>
        <end position="326"/>
    </location>
</feature>
<feature type="transmembrane region" description="Helical" evidence="1">
    <location>
        <begin position="248"/>
        <end position="270"/>
    </location>
</feature>
<keyword evidence="1" id="KW-1133">Transmembrane helix</keyword>
<organism evidence="2 3">
    <name type="scientific">Agaribacillus aureus</name>
    <dbReference type="NCBI Taxonomy" id="3051825"/>
    <lineage>
        <taxon>Bacteria</taxon>
        <taxon>Pseudomonadati</taxon>
        <taxon>Bacteroidota</taxon>
        <taxon>Cytophagia</taxon>
        <taxon>Cytophagales</taxon>
        <taxon>Splendidivirgaceae</taxon>
        <taxon>Agaribacillus</taxon>
    </lineage>
</organism>
<feature type="transmembrane region" description="Helical" evidence="1">
    <location>
        <begin position="282"/>
        <end position="300"/>
    </location>
</feature>
<feature type="transmembrane region" description="Helical" evidence="1">
    <location>
        <begin position="158"/>
        <end position="174"/>
    </location>
</feature>
<sequence length="560" mass="63087">MLKLIHRYPYLSVTAIFALVYACALTFLYAEGDDAATVAYHALGRNPDFQQPYSPYHGMMDVLLGIFPTGEPLLRLMAIGLSALSAIFFVILTLKLIAQWLPSGFHKNFLVFIPLLPLMVPELLFFGLIYTPATLAMSFMLAGHLMARRFFEKERRHVGWFAGAFLLYGLGASFRWDVAVYGIVIFVDIFFIVWGKPSWNYRNLLKLGSWSVLAIIAVVFFIYLSGYAPNRIMGIIQWAKAYLGNKQVSYFQQAGVAISLFTPAFVLCLVAGFIRLVIDRQWSFILLGLSGFLPKLYFGFSLLPKGLIMAFPGLFFIAYFGVDFFLDSNRYQVKLFHRRISVASIVFVTALALPWLIGIKIHSPNTSWGPGFEVSYKGNKGSDNNAGLDKRIGFRSIKLGIDGGFAIPTPEGPRPVWGYGGVLLGGAWRALLKHSNAERDRILDLARKENLPILQNNDYSLLLVNLLRDGYSEKNPMFKEGRYKVRTLEKKAETVKIFHIKAPELYDEPTLLAISHAIHHQRFVCWFLSSSDIINLKTTYPDHVQILGPFSARIDLTGSN</sequence>
<keyword evidence="1" id="KW-0472">Membrane</keyword>
<dbReference type="EMBL" id="JAUJEB010000001">
    <property type="protein sequence ID" value="MDN5210984.1"/>
    <property type="molecule type" value="Genomic_DNA"/>
</dbReference>
<evidence type="ECO:0000313" key="3">
    <source>
        <dbReference type="Proteomes" id="UP001172083"/>
    </source>
</evidence>
<keyword evidence="1" id="KW-0812">Transmembrane</keyword>
<keyword evidence="3" id="KW-1185">Reference proteome</keyword>
<feature type="transmembrane region" description="Helical" evidence="1">
    <location>
        <begin position="180"/>
        <end position="195"/>
    </location>
</feature>
<dbReference type="RefSeq" id="WP_346756320.1">
    <property type="nucleotide sequence ID" value="NZ_JAUJEB010000001.1"/>
</dbReference>
<protein>
    <recommendedName>
        <fullName evidence="4">Glycosyltransferase RgtA/B/C/D-like domain-containing protein</fullName>
    </recommendedName>
</protein>
<feature type="transmembrane region" description="Helical" evidence="1">
    <location>
        <begin position="73"/>
        <end position="97"/>
    </location>
</feature>
<accession>A0ABT8KZS1</accession>
<proteinExistence type="predicted"/>
<feature type="transmembrane region" description="Helical" evidence="1">
    <location>
        <begin position="7"/>
        <end position="30"/>
    </location>
</feature>
<comment type="caution">
    <text evidence="2">The sequence shown here is derived from an EMBL/GenBank/DDBJ whole genome shotgun (WGS) entry which is preliminary data.</text>
</comment>